<dbReference type="PROSITE" id="PS51829">
    <property type="entry name" value="P_HOMO_B"/>
    <property type="match status" value="1"/>
</dbReference>
<dbReference type="GO" id="GO:0000139">
    <property type="term" value="C:Golgi membrane"/>
    <property type="evidence" value="ECO:0000318"/>
    <property type="project" value="GO_Central"/>
</dbReference>
<dbReference type="InterPro" id="IPR023827">
    <property type="entry name" value="Peptidase_S8_Asp-AS"/>
</dbReference>
<dbReference type="SUPFAM" id="SSF54897">
    <property type="entry name" value="Protease propeptides/inhibitors"/>
    <property type="match status" value="1"/>
</dbReference>
<dbReference type="InterPro" id="IPR000209">
    <property type="entry name" value="Peptidase_S8/S53_dom"/>
</dbReference>
<keyword evidence="6" id="KW-0677">Repeat</keyword>
<dbReference type="OMA" id="ICATCEG"/>
<dbReference type="PROSITE" id="PS51892">
    <property type="entry name" value="SUBTILASE"/>
    <property type="match status" value="1"/>
</dbReference>
<dbReference type="SUPFAM" id="SSF49785">
    <property type="entry name" value="Galactose-binding domain-like"/>
    <property type="match status" value="1"/>
</dbReference>
<dbReference type="GO" id="GO:0016485">
    <property type="term" value="P:protein processing"/>
    <property type="evidence" value="ECO:0000318"/>
    <property type="project" value="GO_Central"/>
</dbReference>
<keyword evidence="8 14" id="KW-0720">Serine protease</keyword>
<evidence type="ECO:0000256" key="10">
    <source>
        <dbReference type="ARBA" id="ARBA00023136"/>
    </source>
</evidence>
<dbReference type="InterPro" id="IPR008979">
    <property type="entry name" value="Galactose-bd-like_sf"/>
</dbReference>
<keyword evidence="12" id="KW-0325">Glycoprotein</keyword>
<evidence type="ECO:0000259" key="15">
    <source>
        <dbReference type="PROSITE" id="PS51829"/>
    </source>
</evidence>
<dbReference type="InterPro" id="IPR001368">
    <property type="entry name" value="TNFR/NGFR_Cys_rich_reg"/>
</dbReference>
<feature type="non-terminal residue" evidence="16">
    <location>
        <position position="1084"/>
    </location>
</feature>
<dbReference type="SUPFAM" id="SSF57184">
    <property type="entry name" value="Growth factor receptor domain"/>
    <property type="match status" value="4"/>
</dbReference>
<dbReference type="InterPro" id="IPR006212">
    <property type="entry name" value="Furin_repeat"/>
</dbReference>
<evidence type="ECO:0000256" key="3">
    <source>
        <dbReference type="ARBA" id="ARBA00022670"/>
    </source>
</evidence>
<keyword evidence="7 14" id="KW-0378">Hydrolase</keyword>
<dbReference type="GO" id="GO:0005802">
    <property type="term" value="C:trans-Golgi network"/>
    <property type="evidence" value="ECO:0000318"/>
    <property type="project" value="GO_Central"/>
</dbReference>
<dbReference type="FunFam" id="3.40.50.200:FF:000001">
    <property type="entry name" value="Furin 2, isoform B"/>
    <property type="match status" value="1"/>
</dbReference>
<dbReference type="InterPro" id="IPR036852">
    <property type="entry name" value="Peptidase_S8/S53_dom_sf"/>
</dbReference>
<dbReference type="InterPro" id="IPR034182">
    <property type="entry name" value="Kexin/furin"/>
</dbReference>
<dbReference type="InterPro" id="IPR022398">
    <property type="entry name" value="Peptidase_S8_His-AS"/>
</dbReference>
<name>A9US94_MONBE</name>
<proteinExistence type="inferred from homology"/>
<evidence type="ECO:0000256" key="13">
    <source>
        <dbReference type="PIRSR" id="PIRSR615500-1"/>
    </source>
</evidence>
<comment type="subcellular location">
    <subcellularLocation>
        <location evidence="1">Membrane</location>
    </subcellularLocation>
</comment>
<dbReference type="EMBL" id="CH991544">
    <property type="protein sequence ID" value="EDQ92062.1"/>
    <property type="molecule type" value="Genomic_DNA"/>
</dbReference>
<comment type="similarity">
    <text evidence="2">Belongs to the peptidase S8 family. Furin subfamily.</text>
</comment>
<dbReference type="InterPro" id="IPR009030">
    <property type="entry name" value="Growth_fac_rcpt_cys_sf"/>
</dbReference>
<dbReference type="Gene3D" id="3.30.70.850">
    <property type="entry name" value="Peptidase S8, pro-domain"/>
    <property type="match status" value="1"/>
</dbReference>
<keyword evidence="5" id="KW-0732">Signal</keyword>
<gene>
    <name evidence="16" type="ORF">MONBRDRAFT_14515</name>
</gene>
<dbReference type="InParanoid" id="A9US94"/>
<dbReference type="InterPro" id="IPR032815">
    <property type="entry name" value="S8_pro-domain"/>
</dbReference>
<feature type="domain" description="P/Homo B" evidence="15">
    <location>
        <begin position="438"/>
        <end position="564"/>
    </location>
</feature>
<dbReference type="CDD" id="cd04059">
    <property type="entry name" value="Peptidases_S8_Protein_convertases_Kexins_Furin-like"/>
    <property type="match status" value="1"/>
</dbReference>
<dbReference type="eggNOG" id="KOG3525">
    <property type="taxonomic scope" value="Eukaryota"/>
</dbReference>
<dbReference type="Pfam" id="PF14843">
    <property type="entry name" value="GF_recep_IV"/>
    <property type="match status" value="4"/>
</dbReference>
<dbReference type="AlphaFoldDB" id="A9US94"/>
<keyword evidence="10" id="KW-0472">Membrane</keyword>
<dbReference type="Gene3D" id="2.60.120.260">
    <property type="entry name" value="Galactose-binding domain-like"/>
    <property type="match status" value="1"/>
</dbReference>
<reference evidence="16 17" key="1">
    <citation type="journal article" date="2008" name="Nature">
        <title>The genome of the choanoflagellate Monosiga brevicollis and the origin of metazoans.</title>
        <authorList>
            <consortium name="JGI Sequencing"/>
            <person name="King N."/>
            <person name="Westbrook M.J."/>
            <person name="Young S.L."/>
            <person name="Kuo A."/>
            <person name="Abedin M."/>
            <person name="Chapman J."/>
            <person name="Fairclough S."/>
            <person name="Hellsten U."/>
            <person name="Isogai Y."/>
            <person name="Letunic I."/>
            <person name="Marr M."/>
            <person name="Pincus D."/>
            <person name="Putnam N."/>
            <person name="Rokas A."/>
            <person name="Wright K.J."/>
            <person name="Zuzow R."/>
            <person name="Dirks W."/>
            <person name="Good M."/>
            <person name="Goodstein D."/>
            <person name="Lemons D."/>
            <person name="Li W."/>
            <person name="Lyons J.B."/>
            <person name="Morris A."/>
            <person name="Nichols S."/>
            <person name="Richter D.J."/>
            <person name="Salamov A."/>
            <person name="Bork P."/>
            <person name="Lim W.A."/>
            <person name="Manning G."/>
            <person name="Miller W.T."/>
            <person name="McGinnis W."/>
            <person name="Shapiro H."/>
            <person name="Tjian R."/>
            <person name="Grigoriev I.V."/>
            <person name="Rokhsar D."/>
        </authorList>
    </citation>
    <scope>NUCLEOTIDE SEQUENCE [LARGE SCALE GENOMIC DNA]</scope>
    <source>
        <strain evidence="17">MX1 / ATCC 50154</strain>
    </source>
</reference>
<protein>
    <recommendedName>
        <fullName evidence="15">P/Homo B domain-containing protein</fullName>
    </recommendedName>
</protein>
<dbReference type="PROSITE" id="PS00136">
    <property type="entry name" value="SUBTILASE_ASP"/>
    <property type="match status" value="1"/>
</dbReference>
<dbReference type="InterPro" id="IPR038466">
    <property type="entry name" value="S8_pro-domain_sf"/>
</dbReference>
<keyword evidence="17" id="KW-1185">Reference proteome</keyword>
<evidence type="ECO:0000256" key="1">
    <source>
        <dbReference type="ARBA" id="ARBA00004370"/>
    </source>
</evidence>
<dbReference type="InterPro" id="IPR015500">
    <property type="entry name" value="Peptidase_S8_subtilisin-rel"/>
</dbReference>
<dbReference type="Pfam" id="PF01483">
    <property type="entry name" value="P_proprotein"/>
    <property type="match status" value="1"/>
</dbReference>
<dbReference type="PRINTS" id="PR00723">
    <property type="entry name" value="SUBTILISIN"/>
</dbReference>
<dbReference type="FunCoup" id="A9US94">
    <property type="interactions" value="163"/>
</dbReference>
<dbReference type="PANTHER" id="PTHR42884">
    <property type="entry name" value="PROPROTEIN CONVERTASE SUBTILISIN/KEXIN-RELATED"/>
    <property type="match status" value="1"/>
</dbReference>
<accession>A9US94</accession>
<evidence type="ECO:0000256" key="9">
    <source>
        <dbReference type="ARBA" id="ARBA00022837"/>
    </source>
</evidence>
<evidence type="ECO:0000256" key="7">
    <source>
        <dbReference type="ARBA" id="ARBA00022801"/>
    </source>
</evidence>
<evidence type="ECO:0000256" key="14">
    <source>
        <dbReference type="PROSITE-ProRule" id="PRU01240"/>
    </source>
</evidence>
<dbReference type="SMART" id="SM00261">
    <property type="entry name" value="FU"/>
    <property type="match status" value="10"/>
</dbReference>
<evidence type="ECO:0000313" key="17">
    <source>
        <dbReference type="Proteomes" id="UP000001357"/>
    </source>
</evidence>
<feature type="active site" description="Charge relay system" evidence="13 14">
    <location>
        <position position="152"/>
    </location>
</feature>
<dbReference type="Pfam" id="PF00082">
    <property type="entry name" value="Peptidase_S8"/>
    <property type="match status" value="1"/>
</dbReference>
<keyword evidence="4" id="KW-0165">Cleavage on pair of basic residues</keyword>
<evidence type="ECO:0000256" key="12">
    <source>
        <dbReference type="ARBA" id="ARBA00023180"/>
    </source>
</evidence>
<evidence type="ECO:0000256" key="11">
    <source>
        <dbReference type="ARBA" id="ARBA00023145"/>
    </source>
</evidence>
<dbReference type="PROSITE" id="PS00652">
    <property type="entry name" value="TNFR_NGFR_1"/>
    <property type="match status" value="1"/>
</dbReference>
<dbReference type="PANTHER" id="PTHR42884:SF14">
    <property type="entry name" value="NEUROENDOCRINE CONVERTASE 1"/>
    <property type="match status" value="1"/>
</dbReference>
<keyword evidence="11" id="KW-0865">Zymogen</keyword>
<dbReference type="Proteomes" id="UP000001357">
    <property type="component" value="Unassembled WGS sequence"/>
</dbReference>
<dbReference type="FunFam" id="2.60.120.260:FF:000455">
    <property type="entry name" value="Predicted protein"/>
    <property type="match status" value="1"/>
</dbReference>
<dbReference type="InterPro" id="IPR023828">
    <property type="entry name" value="Peptidase_S8_Ser-AS"/>
</dbReference>
<dbReference type="GO" id="GO:0004252">
    <property type="term" value="F:serine-type endopeptidase activity"/>
    <property type="evidence" value="ECO:0000318"/>
    <property type="project" value="GO_Central"/>
</dbReference>
<dbReference type="Pfam" id="PF16470">
    <property type="entry name" value="S8_pro-domain"/>
    <property type="match status" value="1"/>
</dbReference>
<evidence type="ECO:0000256" key="6">
    <source>
        <dbReference type="ARBA" id="ARBA00022737"/>
    </source>
</evidence>
<dbReference type="SUPFAM" id="SSF52743">
    <property type="entry name" value="Subtilisin-like"/>
    <property type="match status" value="1"/>
</dbReference>
<dbReference type="GeneID" id="5888542"/>
<dbReference type="InterPro" id="IPR032778">
    <property type="entry name" value="GF_recep_IV"/>
</dbReference>
<dbReference type="Gene3D" id="3.40.50.200">
    <property type="entry name" value="Peptidase S8/S53 domain"/>
    <property type="match status" value="1"/>
</dbReference>
<evidence type="ECO:0000256" key="2">
    <source>
        <dbReference type="ARBA" id="ARBA00005325"/>
    </source>
</evidence>
<dbReference type="FunFam" id="3.30.70.850:FF:000001">
    <property type="entry name" value="Proprotein convertase subtilisin/kexin type 5"/>
    <property type="match status" value="1"/>
</dbReference>
<dbReference type="InterPro" id="IPR002884">
    <property type="entry name" value="P_dom"/>
</dbReference>
<evidence type="ECO:0000256" key="8">
    <source>
        <dbReference type="ARBA" id="ARBA00022825"/>
    </source>
</evidence>
<dbReference type="RefSeq" id="XP_001743348.1">
    <property type="nucleotide sequence ID" value="XM_001743296.1"/>
</dbReference>
<feature type="active site" description="Charge relay system" evidence="13 14">
    <location>
        <position position="362"/>
    </location>
</feature>
<keyword evidence="3 14" id="KW-0645">Protease</keyword>
<evidence type="ECO:0000256" key="5">
    <source>
        <dbReference type="ARBA" id="ARBA00022729"/>
    </source>
</evidence>
<dbReference type="PROSITE" id="PS00138">
    <property type="entry name" value="SUBTILASE_SER"/>
    <property type="match status" value="1"/>
</dbReference>
<evidence type="ECO:0000256" key="4">
    <source>
        <dbReference type="ARBA" id="ARBA00022685"/>
    </source>
</evidence>
<evidence type="ECO:0000313" key="16">
    <source>
        <dbReference type="EMBL" id="EDQ92062.1"/>
    </source>
</evidence>
<organism evidence="16 17">
    <name type="scientific">Monosiga brevicollis</name>
    <name type="common">Choanoflagellate</name>
    <dbReference type="NCBI Taxonomy" id="81824"/>
    <lineage>
        <taxon>Eukaryota</taxon>
        <taxon>Choanoflagellata</taxon>
        <taxon>Craspedida</taxon>
        <taxon>Salpingoecidae</taxon>
        <taxon>Monosiga</taxon>
    </lineage>
</organism>
<feature type="active site" description="Charge relay system" evidence="13 14">
    <location>
        <position position="192"/>
    </location>
</feature>
<dbReference type="STRING" id="81824.A9US94"/>
<dbReference type="Gene3D" id="2.10.220.10">
    <property type="entry name" value="Hormone Receptor, Insulin-like Growth Factor Receptor 1, Chain A, domain 2"/>
    <property type="match status" value="6"/>
</dbReference>
<dbReference type="PROSITE" id="PS00137">
    <property type="entry name" value="SUBTILASE_HIS"/>
    <property type="match status" value="1"/>
</dbReference>
<sequence>MATTTDPATSPSTEHEYHHTWAVHVPHGEAHARDIARRHGFLFHGQIGGLDGYYHLELDCTNASGAHCVPRHEHSHHLTRRLVDEEHVGWAEQQKVLRRSRRDSISDYAATIPDPMFEDQWYLYNSKRDDHNVIPVWQRGITGKGVVVTIVDDGIEYTHADLKANYDPKASHDMNGRDNDPMPNELDPINRHGTRCSGQVAAGKNKVCGTGIAYDANIGGVRMLDGAVTDAVEAGSLGLNPGYIHIYSNSWGPNDDGRTLEGPGPLARKALENGVQNGRQGKGSIFVFASGNGGSSDSCNCDGYTNSMYTISIGALDESNSEPYYNERCASTHAVAYSSGSGRSISTVDLHNGCTRSHTGTSAAAPSAAGFIALALSANPDLTWRDMQHIIINTARKVNPYDTTWTENGAGFKHSDKFGFGLIDAEKLVDAALAWRTVGPQLQLEQSKTANHALETSAYVGTITVEATQTGITTLEHVQVHVLCDAYKRGTVTISIESPTGVVSELLPYRSHDYEHSGIDWTFMTLRHWGESPIGTWTLRANVKGSSTALLKTWKLIAYGTGSAGEAGCAAGTFADSEGICVPCDEQCAETGCTGAGPNECNACLHYTLANGTCVSDCQPYGLLTPSTDTGTCLPCHPLCQGGCTDATAMGCTSCIGPVLVNETVHRDQCVAACPEGYYADAANLCLECNPLCATCHGPASTDCDTCAAFATDEGTCVSSCAAGTYADGHACHSCHALCATCWGPGEANCNSCVGLSEQGQCVEACSSGFFDNNAGQCMPCAANCTLCTGPEAGDCLRCAEWRQGEACVAACADNYFGASNGECRPCHTECAAGCQGPSNLDCLPAEEPDCVHVRLGGACVADCPAGLQQLASGECVECHELCGAAGCSGSGLADCLDCAVAAYNGTCVASCPATTFADAATSTCQPCATACVAGCSGPAETDCDAADCHDVTCPDGQFLDVSQCRCTLCNEACATCSGPAAETCDTCAVAEYEGTCVSSCPAGTYLEAQAQLCLACDEQCLNGCTGAGPTQCTACLHARLGHTCVAACPIATFLDASSQTCVECDAECLDACSGAGPSACTSC</sequence>
<keyword evidence="9" id="KW-0106">Calcium</keyword>
<dbReference type="CDD" id="cd00064">
    <property type="entry name" value="FU"/>
    <property type="match status" value="7"/>
</dbReference>
<dbReference type="KEGG" id="mbr:MONBRDRAFT_14515"/>